<dbReference type="SUPFAM" id="SSF117281">
    <property type="entry name" value="Kelch motif"/>
    <property type="match status" value="1"/>
</dbReference>
<dbReference type="InterPro" id="IPR056737">
    <property type="entry name" value="Beta-prop_ATRN-MKLN-like"/>
</dbReference>
<gene>
    <name evidence="4" type="ORF">VCS650_LOCUS21922</name>
</gene>
<feature type="domain" description="Attractin/MKLN-like beta-propeller" evidence="3">
    <location>
        <begin position="399"/>
        <end position="644"/>
    </location>
</feature>
<evidence type="ECO:0000313" key="5">
    <source>
        <dbReference type="Proteomes" id="UP000663891"/>
    </source>
</evidence>
<comment type="caution">
    <text evidence="4">The sequence shown here is derived from an EMBL/GenBank/DDBJ whole genome shotgun (WGS) entry which is preliminary data.</text>
</comment>
<keyword evidence="2" id="KW-0677">Repeat</keyword>
<accession>A0A814RIP4</accession>
<sequence>MVKLELTCPNVRDKLLNDRRILINHISYVVAEFLAPAHVLICSKCMALGHFQKQCSQTKETCRTCSEVVDNMKNHICSKIEKCTHCQSNHKSSSLKCPVVKAYRTELTRKLLHLNNPPAATVDINNIMQNYMYKSSNFTPPPVSYASALNSTINSTINPMINPMMKKLDELMNTMSDMKNQLASFEVKQNTIEQFIIAKQEGDDLIKQNLDALAKNQFDMKKEVTHYGLSIDRHENLFMKLSIPIFQDVFTFISSLNQDKKGNTLDTVLKINSTATCNFTACNSQRISCSSNVDCDCFSLTSNSNIGICASTICSCASVVRCNMDNVTCSIEGTICVNSTRCGQPICYPLAMANKQICPPKTVTTHITSTTKSTTKSTTTTQKTTTTTKKLTTTTTQKPTTTTKISTTTSTSRGWFSTGNMTNARFWHTASVLSNGKVLGAGGWNGNAYLNNSELYDPSTGMWKTTSNMTDARYYHTASVLSNGKVLVTGGYGLNGLYGHLNSVELYDPSTGTWTTASNMTNARSGHTASMLSNGKVLVSGGYDFNGHLNSAELYDPSTDTWTTTGNMTNARELYTASVLSNGKVLVTGGWNNNVGYLNSAELYNPSTGTWITTSNMTNARNYHAACVLSNGKVLVTGGYSGNAVALNGAELY</sequence>
<dbReference type="AlphaFoldDB" id="A0A814RIP4"/>
<dbReference type="SMART" id="SM00612">
    <property type="entry name" value="Kelch"/>
    <property type="match status" value="4"/>
</dbReference>
<dbReference type="Gene3D" id="2.120.10.80">
    <property type="entry name" value="Kelch-type beta propeller"/>
    <property type="match status" value="1"/>
</dbReference>
<dbReference type="InterPro" id="IPR037293">
    <property type="entry name" value="Gal_Oxidase_central_sf"/>
</dbReference>
<dbReference type="InterPro" id="IPR006652">
    <property type="entry name" value="Kelch_1"/>
</dbReference>
<name>A0A814RIP4_9BILA</name>
<reference evidence="4" key="1">
    <citation type="submission" date="2021-02" db="EMBL/GenBank/DDBJ databases">
        <authorList>
            <person name="Nowell W R."/>
        </authorList>
    </citation>
    <scope>NUCLEOTIDE SEQUENCE</scope>
</reference>
<dbReference type="Proteomes" id="UP000663891">
    <property type="component" value="Unassembled WGS sequence"/>
</dbReference>
<evidence type="ECO:0000259" key="3">
    <source>
        <dbReference type="Pfam" id="PF24981"/>
    </source>
</evidence>
<keyword evidence="1" id="KW-0880">Kelch repeat</keyword>
<dbReference type="InterPro" id="IPR015915">
    <property type="entry name" value="Kelch-typ_b-propeller"/>
</dbReference>
<dbReference type="PANTHER" id="PTHR46344">
    <property type="entry name" value="OS02G0202900 PROTEIN"/>
    <property type="match status" value="1"/>
</dbReference>
<dbReference type="OrthoDB" id="1022638at2759"/>
<evidence type="ECO:0000256" key="2">
    <source>
        <dbReference type="ARBA" id="ARBA00022737"/>
    </source>
</evidence>
<evidence type="ECO:0000256" key="1">
    <source>
        <dbReference type="ARBA" id="ARBA00022441"/>
    </source>
</evidence>
<dbReference type="Gene3D" id="2.130.10.80">
    <property type="entry name" value="Galactose oxidase/kelch, beta-propeller"/>
    <property type="match status" value="1"/>
</dbReference>
<dbReference type="PANTHER" id="PTHR46344:SF27">
    <property type="entry name" value="KELCH REPEAT SUPERFAMILY PROTEIN"/>
    <property type="match status" value="1"/>
</dbReference>
<evidence type="ECO:0000313" key="4">
    <source>
        <dbReference type="EMBL" id="CAF1134480.1"/>
    </source>
</evidence>
<dbReference type="EMBL" id="CAJNON010000241">
    <property type="protein sequence ID" value="CAF1134480.1"/>
    <property type="molecule type" value="Genomic_DNA"/>
</dbReference>
<organism evidence="4 5">
    <name type="scientific">Adineta steineri</name>
    <dbReference type="NCBI Taxonomy" id="433720"/>
    <lineage>
        <taxon>Eukaryota</taxon>
        <taxon>Metazoa</taxon>
        <taxon>Spiralia</taxon>
        <taxon>Gnathifera</taxon>
        <taxon>Rotifera</taxon>
        <taxon>Eurotatoria</taxon>
        <taxon>Bdelloidea</taxon>
        <taxon>Adinetida</taxon>
        <taxon>Adinetidae</taxon>
        <taxon>Adineta</taxon>
    </lineage>
</organism>
<proteinExistence type="predicted"/>
<protein>
    <recommendedName>
        <fullName evidence="3">Attractin/MKLN-like beta-propeller domain-containing protein</fullName>
    </recommendedName>
</protein>
<dbReference type="Pfam" id="PF24981">
    <property type="entry name" value="Beta-prop_ATRN-LZTR1"/>
    <property type="match status" value="1"/>
</dbReference>